<organism evidence="1 2">
    <name type="scientific">Aphis glycines</name>
    <name type="common">Soybean aphid</name>
    <dbReference type="NCBI Taxonomy" id="307491"/>
    <lineage>
        <taxon>Eukaryota</taxon>
        <taxon>Metazoa</taxon>
        <taxon>Ecdysozoa</taxon>
        <taxon>Arthropoda</taxon>
        <taxon>Hexapoda</taxon>
        <taxon>Insecta</taxon>
        <taxon>Pterygota</taxon>
        <taxon>Neoptera</taxon>
        <taxon>Paraneoptera</taxon>
        <taxon>Hemiptera</taxon>
        <taxon>Sternorrhyncha</taxon>
        <taxon>Aphidomorpha</taxon>
        <taxon>Aphidoidea</taxon>
        <taxon>Aphididae</taxon>
        <taxon>Aphidini</taxon>
        <taxon>Aphis</taxon>
        <taxon>Aphis</taxon>
    </lineage>
</organism>
<comment type="caution">
    <text evidence="1">The sequence shown here is derived from an EMBL/GenBank/DDBJ whole genome shotgun (WGS) entry which is preliminary data.</text>
</comment>
<dbReference type="EMBL" id="VYZN01001098">
    <property type="protein sequence ID" value="KAE9522516.1"/>
    <property type="molecule type" value="Genomic_DNA"/>
</dbReference>
<gene>
    <name evidence="1" type="ORF">AGLY_017081</name>
</gene>
<reference evidence="1 2" key="1">
    <citation type="submission" date="2019-08" db="EMBL/GenBank/DDBJ databases">
        <title>The genome of the soybean aphid Biotype 1, its phylome, world population structure and adaptation to the North American continent.</title>
        <authorList>
            <person name="Giordano R."/>
            <person name="Donthu R.K."/>
            <person name="Hernandez A.G."/>
            <person name="Wright C.L."/>
            <person name="Zimin A.V."/>
        </authorList>
    </citation>
    <scope>NUCLEOTIDE SEQUENCE [LARGE SCALE GENOMIC DNA]</scope>
    <source>
        <tissue evidence="1">Whole aphids</tissue>
    </source>
</reference>
<accession>A0A6G0SVW9</accession>
<keyword evidence="2" id="KW-1185">Reference proteome</keyword>
<dbReference type="AlphaFoldDB" id="A0A6G0SVW9"/>
<dbReference type="Proteomes" id="UP000475862">
    <property type="component" value="Unassembled WGS sequence"/>
</dbReference>
<evidence type="ECO:0000313" key="1">
    <source>
        <dbReference type="EMBL" id="KAE9522516.1"/>
    </source>
</evidence>
<proteinExistence type="predicted"/>
<protein>
    <submittedName>
        <fullName evidence="1">Uncharacterized protein</fullName>
    </submittedName>
</protein>
<evidence type="ECO:0000313" key="2">
    <source>
        <dbReference type="Proteomes" id="UP000475862"/>
    </source>
</evidence>
<name>A0A6G0SVW9_APHGL</name>
<sequence length="330" mass="38321">MDIALQIKNIPKSPEMQDPNVVNHPHILYNLSSIIFDIVMSSIKLFKRKPWSTHEYPMDCLAIFFFVLPWCLGNKFLLSLNVLDFYSSKSMKDGFNVCGFFLFSRELVQHHTILSQVGMQQEAKTMFSVSTKNVCICNTSSGVDSEVIAIICYESINWHQCYDINMQESFGHFPTVFNGNLINTESPGLNLELVCYQLGNKFSHTSFTIWFLKCVPLSDENWRKHPHCDIICIMKLIVDWAVADSTALVNMNFVLLPKHIFYYYWVLMALNSQKVRDIPVWPPIGIHDMILKFFLLRIVELLVDYELSRFSLNIDWYLVDLIIINCLCDL</sequence>